<protein>
    <submittedName>
        <fullName evidence="2">Uncharacterized protein</fullName>
    </submittedName>
</protein>
<evidence type="ECO:0000313" key="3">
    <source>
        <dbReference type="Proteomes" id="UP000319824"/>
    </source>
</evidence>
<evidence type="ECO:0000256" key="1">
    <source>
        <dbReference type="SAM" id="Phobius"/>
    </source>
</evidence>
<dbReference type="EMBL" id="VISO01000003">
    <property type="protein sequence ID" value="TVZ64243.1"/>
    <property type="molecule type" value="Genomic_DNA"/>
</dbReference>
<name>A0A559SPH4_9HYPH</name>
<accession>A0A559SPH4</accession>
<keyword evidence="1" id="KW-0812">Transmembrane</keyword>
<sequence>MNAYESQVQISNIFLPAVIALTLCTLFDFSTGGLANENYSNIGKRP</sequence>
<evidence type="ECO:0000313" key="2">
    <source>
        <dbReference type="EMBL" id="TVZ64243.1"/>
    </source>
</evidence>
<organism evidence="2 3">
    <name type="scientific">Rhizobium mongolense USDA 1844</name>
    <dbReference type="NCBI Taxonomy" id="1079460"/>
    <lineage>
        <taxon>Bacteria</taxon>
        <taxon>Pseudomonadati</taxon>
        <taxon>Pseudomonadota</taxon>
        <taxon>Alphaproteobacteria</taxon>
        <taxon>Hyphomicrobiales</taxon>
        <taxon>Rhizobiaceae</taxon>
        <taxon>Rhizobium/Agrobacterium group</taxon>
        <taxon>Rhizobium</taxon>
    </lineage>
</organism>
<proteinExistence type="predicted"/>
<gene>
    <name evidence="2" type="ORF">BCL32_4469</name>
</gene>
<feature type="transmembrane region" description="Helical" evidence="1">
    <location>
        <begin position="13"/>
        <end position="35"/>
    </location>
</feature>
<comment type="caution">
    <text evidence="2">The sequence shown here is derived from an EMBL/GenBank/DDBJ whole genome shotgun (WGS) entry which is preliminary data.</text>
</comment>
<dbReference type="AlphaFoldDB" id="A0A559SPH4"/>
<dbReference type="Proteomes" id="UP000319824">
    <property type="component" value="Unassembled WGS sequence"/>
</dbReference>
<keyword evidence="1" id="KW-1133">Transmembrane helix</keyword>
<keyword evidence="1" id="KW-0472">Membrane</keyword>
<reference evidence="2 3" key="1">
    <citation type="submission" date="2019-06" db="EMBL/GenBank/DDBJ databases">
        <title>Pac Bio to generate improved reference genome sequences for organisms with transposon mutant libraries (support for FEBA project).</title>
        <authorList>
            <person name="Blow M."/>
        </authorList>
    </citation>
    <scope>NUCLEOTIDE SEQUENCE [LARGE SCALE GENOMIC DNA]</scope>
    <source>
        <strain evidence="2 3">USDA 1844</strain>
    </source>
</reference>